<dbReference type="SUPFAM" id="SSF53681">
    <property type="entry name" value="Aspartate/glutamate racemase"/>
    <property type="match status" value="2"/>
</dbReference>
<keyword evidence="3" id="KW-1185">Reference proteome</keyword>
<dbReference type="PANTHER" id="PTHR21198:SF3">
    <property type="entry name" value="GLUTAMATE RACEMASE"/>
    <property type="match status" value="1"/>
</dbReference>
<name>A0A023DZ58_9PROT</name>
<evidence type="ECO:0000313" key="2">
    <source>
        <dbReference type="EMBL" id="GAJ46320.1"/>
    </source>
</evidence>
<dbReference type="EMBL" id="BAUP01000083">
    <property type="protein sequence ID" value="GAJ46320.1"/>
    <property type="molecule type" value="Genomic_DNA"/>
</dbReference>
<protein>
    <submittedName>
        <fullName evidence="2">Glutamate racemase</fullName>
    </submittedName>
</protein>
<dbReference type="STRING" id="1427503.HE1_00649"/>
<reference evidence="2 3" key="1">
    <citation type="journal article" date="2014" name="FEMS Microbiol. Lett.">
        <title>Draft genome sequences of three Holospora species (Holospora obtusa, Holospora undulata, and Holospora elegans), endonuclear symbiotic bacteria of the ciliate Paramecium caudatum.</title>
        <authorList>
            <person name="Dohra H."/>
            <person name="Tanaka K."/>
            <person name="Suzuki T."/>
            <person name="Fujishima M."/>
            <person name="Suzuki H."/>
        </authorList>
    </citation>
    <scope>NUCLEOTIDE SEQUENCE [LARGE SCALE GENOMIC DNA]</scope>
    <source>
        <strain evidence="2 3">E1</strain>
    </source>
</reference>
<dbReference type="InterPro" id="IPR001920">
    <property type="entry name" value="Asp/Glu_race"/>
</dbReference>
<dbReference type="RefSeq" id="WP_006288226.1">
    <property type="nucleotide sequence ID" value="NZ_BAUP01000083.1"/>
</dbReference>
<comment type="caution">
    <text evidence="2">The sequence shown here is derived from an EMBL/GenBank/DDBJ whole genome shotgun (WGS) entry which is preliminary data.</text>
</comment>
<dbReference type="Pfam" id="PF01177">
    <property type="entry name" value="Asp_Glu_race"/>
    <property type="match status" value="1"/>
</dbReference>
<dbReference type="OrthoDB" id="9801055at2"/>
<dbReference type="PANTHER" id="PTHR21198">
    <property type="entry name" value="GLUTAMATE RACEMASE"/>
    <property type="match status" value="1"/>
</dbReference>
<evidence type="ECO:0000313" key="3">
    <source>
        <dbReference type="Proteomes" id="UP000024842"/>
    </source>
</evidence>
<dbReference type="Gene3D" id="3.40.50.1860">
    <property type="match status" value="2"/>
</dbReference>
<proteinExistence type="predicted"/>
<dbReference type="GO" id="GO:0047661">
    <property type="term" value="F:amino-acid racemase activity"/>
    <property type="evidence" value="ECO:0007669"/>
    <property type="project" value="InterPro"/>
</dbReference>
<dbReference type="Proteomes" id="UP000024842">
    <property type="component" value="Unassembled WGS sequence"/>
</dbReference>
<keyword evidence="1" id="KW-0413">Isomerase</keyword>
<dbReference type="InterPro" id="IPR033134">
    <property type="entry name" value="Asp/Glu_racemase_AS_2"/>
</dbReference>
<accession>A0A023DZ58</accession>
<gene>
    <name evidence="2" type="ORF">HE1_00649</name>
</gene>
<evidence type="ECO:0000256" key="1">
    <source>
        <dbReference type="ARBA" id="ARBA00023235"/>
    </source>
</evidence>
<organism evidence="2 3">
    <name type="scientific">Holospora elegans E1</name>
    <dbReference type="NCBI Taxonomy" id="1427503"/>
    <lineage>
        <taxon>Bacteria</taxon>
        <taxon>Pseudomonadati</taxon>
        <taxon>Pseudomonadota</taxon>
        <taxon>Alphaproteobacteria</taxon>
        <taxon>Holosporales</taxon>
        <taxon>Holosporaceae</taxon>
        <taxon>Holospora</taxon>
    </lineage>
</organism>
<sequence length="292" mass="32528">MSFSSCLILGELQDKLQDVLDYPIGIYDSGLGGIKVLLDLYRAMPDRRFVYFADLHHMPYGERSSDSVVQLSQNNVKFLEKQGCILIVAACHTSTTCLKANNIVPSNYFISMAESLYAVIQEAVSEQCISEVTVLTTQRTLDSGVYQAHLLQKMPRLTLHVVACPSWVLAIESQDEDEKYKAVKEILPYIYNTSAIVYGCTHFSEMDAVLKACLPSKCLRLDPSSALCGALKRKGGRKPKNLIDSNQIRVITNGALAPQLEHFIKHFSGKCSGVEYISPTKLWKSVNFFDVS</sequence>
<dbReference type="AlphaFoldDB" id="A0A023DZ58"/>
<dbReference type="InterPro" id="IPR015942">
    <property type="entry name" value="Asp/Glu/hydantoin_racemase"/>
</dbReference>
<dbReference type="PROSITE" id="PS00924">
    <property type="entry name" value="ASP_GLU_RACEMASE_2"/>
    <property type="match status" value="1"/>
</dbReference>